<feature type="compositionally biased region" description="Polar residues" evidence="1">
    <location>
        <begin position="14"/>
        <end position="26"/>
    </location>
</feature>
<proteinExistence type="predicted"/>
<dbReference type="EMBL" id="OC000468">
    <property type="protein sequence ID" value="CAD7257388.1"/>
    <property type="molecule type" value="Genomic_DNA"/>
</dbReference>
<evidence type="ECO:0000256" key="1">
    <source>
        <dbReference type="SAM" id="MobiDB-lite"/>
    </source>
</evidence>
<gene>
    <name evidence="2" type="ORF">TSIB3V08_LOCUS1654</name>
</gene>
<protein>
    <submittedName>
        <fullName evidence="2">Uncharacterized protein</fullName>
    </submittedName>
</protein>
<sequence length="758" mass="84179">MDPGVETPGAGVQPPSTSGHPPTLTASSMESAWASLETPCTPVLVATKEQALRLALAAKAKLGELQPGRDAHELRFLLNLLADYNILPEKTRQKVLHRINMVFIAVTRNWTEAIAASGDGASAAIYPPGYQPPAPIQQVIYRDRPAPRAPRGRGERRRKHRLESNRCPLGELNIWSPKLSLVESSGLKFRSRHVITFKFRSWLFDERVDPKQNAPSAVSQHQRSHGATVAALVAQNVAQGSVPAGSVKGVWKLPLIHPTDSNYYHPLISSPVYCESSVLDHATTKEKPPPVHPTEIRTSISPSSAIEQLNMTNALANYATEAGESKLFQLKVLLSPRTATSTPQCPKTQPGSRNAVKQTPIIDSEAVSPSVEKNGQGDRWMAKIQEGETSINWVLHKARTWFSKGATKGALSKRLPATAAMAAIDHDDSSRMCFPRHDSSHRSVGKHRRREHCSFHQCCDTSRHRLVSQTKFTLRMHKDCDSSRRLPTREVAGIVLACDRSADVQLEKGLNDIRLPKNIRFRKKRREYAAVNTYVYNKLHIITWAHHSRCFQLPPRLCHIRIRQLHLTRSHPSAALLATGDFCPPNEMQFALHISSYRRFKGFIKNLSPFIRAPATAVGYTTSWASSTDNVSQVSSTECQVNLSILSITFLSIDLLIVSMRQAVGSITVDSVVRNEDKGFLLPENLWRVLNKFLIVDGKDDGGPSKNLSLPPVNNRWSKASLSCWTGLLMTGRSGFGFRWYLLNLSEKLPGHAEMSVC</sequence>
<evidence type="ECO:0000313" key="2">
    <source>
        <dbReference type="EMBL" id="CAD7257388.1"/>
    </source>
</evidence>
<dbReference type="AlphaFoldDB" id="A0A7R9ANM3"/>
<organism evidence="2">
    <name type="scientific">Timema shepardi</name>
    <name type="common">Walking stick</name>
    <dbReference type="NCBI Taxonomy" id="629360"/>
    <lineage>
        <taxon>Eukaryota</taxon>
        <taxon>Metazoa</taxon>
        <taxon>Ecdysozoa</taxon>
        <taxon>Arthropoda</taxon>
        <taxon>Hexapoda</taxon>
        <taxon>Insecta</taxon>
        <taxon>Pterygota</taxon>
        <taxon>Neoptera</taxon>
        <taxon>Polyneoptera</taxon>
        <taxon>Phasmatodea</taxon>
        <taxon>Timematodea</taxon>
        <taxon>Timematoidea</taxon>
        <taxon>Timematidae</taxon>
        <taxon>Timema</taxon>
    </lineage>
</organism>
<feature type="region of interest" description="Disordered" evidence="1">
    <location>
        <begin position="1"/>
        <end position="26"/>
    </location>
</feature>
<accession>A0A7R9ANM3</accession>
<reference evidence="2" key="1">
    <citation type="submission" date="2020-11" db="EMBL/GenBank/DDBJ databases">
        <authorList>
            <person name="Tran Van P."/>
        </authorList>
    </citation>
    <scope>NUCLEOTIDE SEQUENCE</scope>
</reference>
<name>A0A7R9ANM3_TIMSH</name>